<proteinExistence type="predicted"/>
<name>A0A1S3JYS9_LINAN</name>
<accession>A0A1S3JYS9</accession>
<evidence type="ECO:0000313" key="1">
    <source>
        <dbReference type="Proteomes" id="UP000085678"/>
    </source>
</evidence>
<sequence length="222" mass="25170">MKLKKKTRNLARKCEKKKSMANEAGRGCSKCRHCTEHEEDVIFKGKTKPNVNKGPAPVRGMQIPLDDQQPSCSWGNISFKRKQKFTFRDGKKKRTETITVTKLKKVTSKSGKIKFDIIRDEDGIPNREIPLNGPYSHSVILDSCCQYFEGKDTKSLMETGKRPFIMGNKNGPKLNEENLGNVKKIFFVCNDADNSSTSSKMSCVSNACMYIFIDYILLIIKN</sequence>
<dbReference type="AlphaFoldDB" id="A0A1S3JYS9"/>
<evidence type="ECO:0000313" key="2">
    <source>
        <dbReference type="RefSeq" id="XP_013415570.1"/>
    </source>
</evidence>
<dbReference type="KEGG" id="lak:106177369"/>
<keyword evidence="1" id="KW-1185">Reference proteome</keyword>
<reference evidence="2" key="1">
    <citation type="submission" date="2025-08" db="UniProtKB">
        <authorList>
            <consortium name="RefSeq"/>
        </authorList>
    </citation>
    <scope>IDENTIFICATION</scope>
    <source>
        <tissue evidence="2">Gonads</tissue>
    </source>
</reference>
<dbReference type="RefSeq" id="XP_013415570.1">
    <property type="nucleotide sequence ID" value="XM_013560116.1"/>
</dbReference>
<protein>
    <submittedName>
        <fullName evidence="2">Uncharacterized protein LOC106177369</fullName>
    </submittedName>
</protein>
<dbReference type="Proteomes" id="UP000085678">
    <property type="component" value="Unplaced"/>
</dbReference>
<dbReference type="GeneID" id="106177369"/>
<organism evidence="1 2">
    <name type="scientific">Lingula anatina</name>
    <name type="common">Brachiopod</name>
    <name type="synonym">Lingula unguis</name>
    <dbReference type="NCBI Taxonomy" id="7574"/>
    <lineage>
        <taxon>Eukaryota</taxon>
        <taxon>Metazoa</taxon>
        <taxon>Spiralia</taxon>
        <taxon>Lophotrochozoa</taxon>
        <taxon>Brachiopoda</taxon>
        <taxon>Linguliformea</taxon>
        <taxon>Lingulata</taxon>
        <taxon>Lingulida</taxon>
        <taxon>Linguloidea</taxon>
        <taxon>Lingulidae</taxon>
        <taxon>Lingula</taxon>
    </lineage>
</organism>
<gene>
    <name evidence="2" type="primary">LOC106177369</name>
</gene>
<dbReference type="InParanoid" id="A0A1S3JYS9"/>